<protein>
    <recommendedName>
        <fullName evidence="2">No apical meristem-associated C-terminal domain-containing protein</fullName>
    </recommendedName>
</protein>
<evidence type="ECO:0000259" key="2">
    <source>
        <dbReference type="Pfam" id="PF14303"/>
    </source>
</evidence>
<proteinExistence type="predicted"/>
<feature type="region of interest" description="Disordered" evidence="1">
    <location>
        <begin position="67"/>
        <end position="121"/>
    </location>
</feature>
<evidence type="ECO:0000313" key="3">
    <source>
        <dbReference type="EMBL" id="VFQ94150.1"/>
    </source>
</evidence>
<feature type="domain" description="No apical meristem-associated C-terminal" evidence="2">
    <location>
        <begin position="35"/>
        <end position="160"/>
    </location>
</feature>
<name>A0A484MZD7_9ASTE</name>
<dbReference type="Proteomes" id="UP000595140">
    <property type="component" value="Unassembled WGS sequence"/>
</dbReference>
<organism evidence="3 4">
    <name type="scientific">Cuscuta campestris</name>
    <dbReference type="NCBI Taxonomy" id="132261"/>
    <lineage>
        <taxon>Eukaryota</taxon>
        <taxon>Viridiplantae</taxon>
        <taxon>Streptophyta</taxon>
        <taxon>Embryophyta</taxon>
        <taxon>Tracheophyta</taxon>
        <taxon>Spermatophyta</taxon>
        <taxon>Magnoliopsida</taxon>
        <taxon>eudicotyledons</taxon>
        <taxon>Gunneridae</taxon>
        <taxon>Pentapetalae</taxon>
        <taxon>asterids</taxon>
        <taxon>lamiids</taxon>
        <taxon>Solanales</taxon>
        <taxon>Convolvulaceae</taxon>
        <taxon>Cuscuteae</taxon>
        <taxon>Cuscuta</taxon>
        <taxon>Cuscuta subgen. Grammica</taxon>
        <taxon>Cuscuta sect. Cleistogrammica</taxon>
    </lineage>
</organism>
<sequence length="160" mass="18081">MLPVPEKRTNDADVLRLATTRYQDDGHQGKVPINLWRILSCSPKWQQLNNPDGGSFRKRSTVDAKIEVDETLGSTDQIPPFNIEDSDDEDPIPRSIGRKKKKSIASGSGGSASVSASSRNEIGREMVEQLRTFNLRELERLKLMEKELKLKEQEAEMKVM</sequence>
<dbReference type="OrthoDB" id="70182at2759"/>
<keyword evidence="4" id="KW-1185">Reference proteome</keyword>
<dbReference type="Pfam" id="PF14303">
    <property type="entry name" value="NAM-associated"/>
    <property type="match status" value="1"/>
</dbReference>
<dbReference type="InterPro" id="IPR029466">
    <property type="entry name" value="NAM-associated_C"/>
</dbReference>
<dbReference type="EMBL" id="OOIL02005153">
    <property type="protein sequence ID" value="VFQ94150.1"/>
    <property type="molecule type" value="Genomic_DNA"/>
</dbReference>
<accession>A0A484MZD7</accession>
<evidence type="ECO:0000313" key="4">
    <source>
        <dbReference type="Proteomes" id="UP000595140"/>
    </source>
</evidence>
<evidence type="ECO:0000256" key="1">
    <source>
        <dbReference type="SAM" id="MobiDB-lite"/>
    </source>
</evidence>
<reference evidence="3 4" key="1">
    <citation type="submission" date="2018-04" db="EMBL/GenBank/DDBJ databases">
        <authorList>
            <person name="Vogel A."/>
        </authorList>
    </citation>
    <scope>NUCLEOTIDE SEQUENCE [LARGE SCALE GENOMIC DNA]</scope>
</reference>
<dbReference type="AlphaFoldDB" id="A0A484MZD7"/>
<gene>
    <name evidence="3" type="ORF">CCAM_LOCUS35926</name>
</gene>